<feature type="transmembrane region" description="Helical" evidence="7">
    <location>
        <begin position="320"/>
        <end position="339"/>
    </location>
</feature>
<feature type="transmembrane region" description="Helical" evidence="7">
    <location>
        <begin position="392"/>
        <end position="410"/>
    </location>
</feature>
<proteinExistence type="inferred from homology"/>
<evidence type="ECO:0000256" key="6">
    <source>
        <dbReference type="ARBA" id="ARBA00023136"/>
    </source>
</evidence>
<feature type="transmembrane region" description="Helical" evidence="7">
    <location>
        <begin position="165"/>
        <end position="186"/>
    </location>
</feature>
<dbReference type="Proteomes" id="UP000295807">
    <property type="component" value="Unassembled WGS sequence"/>
</dbReference>
<keyword evidence="6 7" id="KW-0472">Membrane</keyword>
<dbReference type="NCBIfam" id="TIGR00797">
    <property type="entry name" value="matE"/>
    <property type="match status" value="1"/>
</dbReference>
<feature type="transmembrane region" description="Helical" evidence="7">
    <location>
        <begin position="192"/>
        <end position="213"/>
    </location>
</feature>
<dbReference type="OrthoDB" id="5242355at2"/>
<evidence type="ECO:0000256" key="7">
    <source>
        <dbReference type="SAM" id="Phobius"/>
    </source>
</evidence>
<feature type="transmembrane region" description="Helical" evidence="7">
    <location>
        <begin position="138"/>
        <end position="158"/>
    </location>
</feature>
<gene>
    <name evidence="8" type="ORF">EDD80_112115</name>
</gene>
<evidence type="ECO:0000256" key="4">
    <source>
        <dbReference type="ARBA" id="ARBA00022692"/>
    </source>
</evidence>
<organism evidence="8 9">
    <name type="scientific">Anseongella ginsenosidimutans</name>
    <dbReference type="NCBI Taxonomy" id="496056"/>
    <lineage>
        <taxon>Bacteria</taxon>
        <taxon>Pseudomonadati</taxon>
        <taxon>Bacteroidota</taxon>
        <taxon>Sphingobacteriia</taxon>
        <taxon>Sphingobacteriales</taxon>
        <taxon>Sphingobacteriaceae</taxon>
        <taxon>Anseongella</taxon>
    </lineage>
</organism>
<dbReference type="GO" id="GO:0005886">
    <property type="term" value="C:plasma membrane"/>
    <property type="evidence" value="ECO:0007669"/>
    <property type="project" value="TreeGrafter"/>
</dbReference>
<comment type="similarity">
    <text evidence="2">Belongs to the multi antimicrobial extrusion (MATE) (TC 2.A.66.1) family.</text>
</comment>
<evidence type="ECO:0000313" key="8">
    <source>
        <dbReference type="EMBL" id="TCS85540.1"/>
    </source>
</evidence>
<evidence type="ECO:0000256" key="2">
    <source>
        <dbReference type="ARBA" id="ARBA00010199"/>
    </source>
</evidence>
<keyword evidence="9" id="KW-1185">Reference proteome</keyword>
<dbReference type="AlphaFoldDB" id="A0A4R3KNI3"/>
<dbReference type="PANTHER" id="PTHR43298">
    <property type="entry name" value="MULTIDRUG RESISTANCE PROTEIN NORM-RELATED"/>
    <property type="match status" value="1"/>
</dbReference>
<feature type="transmembrane region" description="Helical" evidence="7">
    <location>
        <begin position="416"/>
        <end position="435"/>
    </location>
</feature>
<comment type="subcellular location">
    <subcellularLocation>
        <location evidence="1">Membrane</location>
        <topology evidence="1">Multi-pass membrane protein</topology>
    </subcellularLocation>
</comment>
<evidence type="ECO:0000256" key="3">
    <source>
        <dbReference type="ARBA" id="ARBA00022448"/>
    </source>
</evidence>
<comment type="caution">
    <text evidence="8">The sequence shown here is derived from an EMBL/GenBank/DDBJ whole genome shotgun (WGS) entry which is preliminary data.</text>
</comment>
<dbReference type="InterPro" id="IPR044644">
    <property type="entry name" value="DinF-like"/>
</dbReference>
<sequence>MAGRWAKLENYRVIVRLAIPIILANASVPLLGLADTAAIGRTATARELGAIALGALVFSFVYWSFGFLRMGTTGFIAQAAGARDDQEARLALTRALLLGLGIGVVLVLFQSGICWAALRLLSASDEVSELVKRYFFIRIWGAPATLATFALLGALIGLGHTRKLLITQLFLNGVNVCLNLFFVFELKMGVEGIALGTLIAEWAAFGLALWLVLRSLHFNLFRFLRKSRADVLRKGPLLGMLKTNSDIMIRTLALLGGFAWFTNQGAKFGDATLAANHVLLQFVSLSAFFLDGFAYVVEMLTGRALGAKDRSRFIRDVKNATQLAGGTALLLALMVWTFGRPAISFLTRDAGVQEIAGQHLSYAAIYIAISFFAFQLDGVFIGAIRSREMRNASIASLLLFIGLEIVLTSWTHNNGLWLAFIAYVFIRGITLYLYLPRLMESFRKPSENTISSS</sequence>
<reference evidence="8 9" key="1">
    <citation type="submission" date="2019-03" db="EMBL/GenBank/DDBJ databases">
        <title>Genomic Encyclopedia of Type Strains, Phase IV (KMG-IV): sequencing the most valuable type-strain genomes for metagenomic binning, comparative biology and taxonomic classification.</title>
        <authorList>
            <person name="Goeker M."/>
        </authorList>
    </citation>
    <scope>NUCLEOTIDE SEQUENCE [LARGE SCALE GENOMIC DNA]</scope>
    <source>
        <strain evidence="8 9">DSM 21100</strain>
    </source>
</reference>
<name>A0A4R3KNI3_9SPHI</name>
<evidence type="ECO:0000313" key="9">
    <source>
        <dbReference type="Proteomes" id="UP000295807"/>
    </source>
</evidence>
<feature type="transmembrane region" description="Helical" evidence="7">
    <location>
        <begin position="95"/>
        <end position="118"/>
    </location>
</feature>
<protein>
    <submittedName>
        <fullName evidence="8">MATE family multidrug resistance protein</fullName>
    </submittedName>
</protein>
<feature type="transmembrane region" description="Helical" evidence="7">
    <location>
        <begin position="13"/>
        <end position="33"/>
    </location>
</feature>
<feature type="transmembrane region" description="Helical" evidence="7">
    <location>
        <begin position="247"/>
        <end position="266"/>
    </location>
</feature>
<feature type="transmembrane region" description="Helical" evidence="7">
    <location>
        <begin position="48"/>
        <end position="68"/>
    </location>
</feature>
<dbReference type="GO" id="GO:0042910">
    <property type="term" value="F:xenobiotic transmembrane transporter activity"/>
    <property type="evidence" value="ECO:0007669"/>
    <property type="project" value="InterPro"/>
</dbReference>
<feature type="transmembrane region" description="Helical" evidence="7">
    <location>
        <begin position="359"/>
        <end position="380"/>
    </location>
</feature>
<keyword evidence="3" id="KW-0813">Transport</keyword>
<dbReference type="Pfam" id="PF01554">
    <property type="entry name" value="MatE"/>
    <property type="match status" value="2"/>
</dbReference>
<feature type="transmembrane region" description="Helical" evidence="7">
    <location>
        <begin position="278"/>
        <end position="300"/>
    </location>
</feature>
<dbReference type="InterPro" id="IPR002528">
    <property type="entry name" value="MATE_fam"/>
</dbReference>
<dbReference type="PANTHER" id="PTHR43298:SF2">
    <property type="entry name" value="FMN_FAD EXPORTER YEEO-RELATED"/>
    <property type="match status" value="1"/>
</dbReference>
<dbReference type="InterPro" id="IPR050222">
    <property type="entry name" value="MATE_MdtK"/>
</dbReference>
<keyword evidence="5 7" id="KW-1133">Transmembrane helix</keyword>
<dbReference type="CDD" id="cd13136">
    <property type="entry name" value="MATE_DinF_like"/>
    <property type="match status" value="1"/>
</dbReference>
<evidence type="ECO:0000256" key="5">
    <source>
        <dbReference type="ARBA" id="ARBA00022989"/>
    </source>
</evidence>
<accession>A0A4R3KNI3</accession>
<keyword evidence="4 7" id="KW-0812">Transmembrane</keyword>
<dbReference type="GO" id="GO:0015297">
    <property type="term" value="F:antiporter activity"/>
    <property type="evidence" value="ECO:0007669"/>
    <property type="project" value="InterPro"/>
</dbReference>
<evidence type="ECO:0000256" key="1">
    <source>
        <dbReference type="ARBA" id="ARBA00004141"/>
    </source>
</evidence>
<dbReference type="EMBL" id="SMAD01000012">
    <property type="protein sequence ID" value="TCS85540.1"/>
    <property type="molecule type" value="Genomic_DNA"/>
</dbReference>